<organism evidence="5 6">
    <name type="scientific">Parahalioglobus pacificus</name>
    <dbReference type="NCBI Taxonomy" id="930806"/>
    <lineage>
        <taxon>Bacteria</taxon>
        <taxon>Pseudomonadati</taxon>
        <taxon>Pseudomonadota</taxon>
        <taxon>Gammaproteobacteria</taxon>
        <taxon>Cellvibrionales</taxon>
        <taxon>Halieaceae</taxon>
        <taxon>Parahalioglobus</taxon>
    </lineage>
</organism>
<reference evidence="5" key="1">
    <citation type="journal article" date="2014" name="Int. J. Syst. Evol. Microbiol.">
        <title>Complete genome sequence of Corynebacterium casei LMG S-19264T (=DSM 44701T), isolated from a smear-ripened cheese.</title>
        <authorList>
            <consortium name="US DOE Joint Genome Institute (JGI-PGF)"/>
            <person name="Walter F."/>
            <person name="Albersmeier A."/>
            <person name="Kalinowski J."/>
            <person name="Ruckert C."/>
        </authorList>
    </citation>
    <scope>NUCLEOTIDE SEQUENCE</scope>
    <source>
        <strain evidence="5">KCTC 23430</strain>
    </source>
</reference>
<keyword evidence="1" id="KW-0547">Nucleotide-binding</keyword>
<keyword evidence="6" id="KW-1185">Reference proteome</keyword>
<dbReference type="GO" id="GO:0140664">
    <property type="term" value="F:ATP-dependent DNA damage sensor activity"/>
    <property type="evidence" value="ECO:0007669"/>
    <property type="project" value="InterPro"/>
</dbReference>
<comment type="caution">
    <text evidence="5">The sequence shown here is derived from an EMBL/GenBank/DDBJ whole genome shotgun (WGS) entry which is preliminary data.</text>
</comment>
<dbReference type="PANTHER" id="PTHR11361:SF152">
    <property type="entry name" value="DNA MISMATCH REPAIR PROTEIN"/>
    <property type="match status" value="1"/>
</dbReference>
<evidence type="ECO:0000313" key="6">
    <source>
        <dbReference type="Proteomes" id="UP000644693"/>
    </source>
</evidence>
<evidence type="ECO:0000256" key="1">
    <source>
        <dbReference type="ARBA" id="ARBA00022741"/>
    </source>
</evidence>
<proteinExistence type="predicted"/>
<keyword evidence="2" id="KW-0067">ATP-binding</keyword>
<gene>
    <name evidence="5" type="ORF">GCM10007053_08200</name>
</gene>
<dbReference type="GO" id="GO:0006298">
    <property type="term" value="P:mismatch repair"/>
    <property type="evidence" value="ECO:0007669"/>
    <property type="project" value="InterPro"/>
</dbReference>
<dbReference type="GO" id="GO:0030983">
    <property type="term" value="F:mismatched DNA binding"/>
    <property type="evidence" value="ECO:0007669"/>
    <property type="project" value="InterPro"/>
</dbReference>
<evidence type="ECO:0000313" key="5">
    <source>
        <dbReference type="EMBL" id="GHD28636.1"/>
    </source>
</evidence>
<dbReference type="PANTHER" id="PTHR11361">
    <property type="entry name" value="DNA MISMATCH REPAIR PROTEIN MUTS FAMILY MEMBER"/>
    <property type="match status" value="1"/>
</dbReference>
<reference evidence="5" key="2">
    <citation type="submission" date="2020-09" db="EMBL/GenBank/DDBJ databases">
        <authorList>
            <person name="Sun Q."/>
            <person name="Kim S."/>
        </authorList>
    </citation>
    <scope>NUCLEOTIDE SEQUENCE</scope>
    <source>
        <strain evidence="5">KCTC 23430</strain>
    </source>
</reference>
<dbReference type="AlphaFoldDB" id="A0A918XE98"/>
<feature type="domain" description="DNA mismatch repair proteins mutS family" evidence="4">
    <location>
        <begin position="1"/>
        <end position="130"/>
    </location>
</feature>
<sequence>MSESTSLYMAELLRLKEILEASFKSDSASIFLIDEIYRGTNTVERIASSSAVLRQLSSQSVCLVTTHDVELSELLNDSYQLWHFAETGDVERPFDFKLKAGLNSERNAIKLMERVGYPAIIVDEARALANVSGKA</sequence>
<dbReference type="Proteomes" id="UP000644693">
    <property type="component" value="Unassembled WGS sequence"/>
</dbReference>
<dbReference type="GO" id="GO:0005524">
    <property type="term" value="F:ATP binding"/>
    <property type="evidence" value="ECO:0007669"/>
    <property type="project" value="UniProtKB-KW"/>
</dbReference>
<dbReference type="InterPro" id="IPR027417">
    <property type="entry name" value="P-loop_NTPase"/>
</dbReference>
<dbReference type="SMART" id="SM00534">
    <property type="entry name" value="MUTSac"/>
    <property type="match status" value="1"/>
</dbReference>
<dbReference type="EMBL" id="BMYM01000001">
    <property type="protein sequence ID" value="GHD28636.1"/>
    <property type="molecule type" value="Genomic_DNA"/>
</dbReference>
<evidence type="ECO:0000256" key="2">
    <source>
        <dbReference type="ARBA" id="ARBA00022840"/>
    </source>
</evidence>
<protein>
    <recommendedName>
        <fullName evidence="4">DNA mismatch repair proteins mutS family domain-containing protein</fullName>
    </recommendedName>
</protein>
<keyword evidence="3" id="KW-0238">DNA-binding</keyword>
<evidence type="ECO:0000256" key="3">
    <source>
        <dbReference type="ARBA" id="ARBA00023125"/>
    </source>
</evidence>
<dbReference type="SUPFAM" id="SSF52540">
    <property type="entry name" value="P-loop containing nucleoside triphosphate hydrolases"/>
    <property type="match status" value="1"/>
</dbReference>
<accession>A0A918XE98</accession>
<evidence type="ECO:0000259" key="4">
    <source>
        <dbReference type="SMART" id="SM00534"/>
    </source>
</evidence>
<dbReference type="Pfam" id="PF00488">
    <property type="entry name" value="MutS_V"/>
    <property type="match status" value="1"/>
</dbReference>
<dbReference type="InterPro" id="IPR000432">
    <property type="entry name" value="DNA_mismatch_repair_MutS_C"/>
</dbReference>
<dbReference type="Gene3D" id="3.40.50.300">
    <property type="entry name" value="P-loop containing nucleotide triphosphate hydrolases"/>
    <property type="match status" value="1"/>
</dbReference>
<name>A0A918XE98_9GAMM</name>
<dbReference type="InterPro" id="IPR045076">
    <property type="entry name" value="MutS"/>
</dbReference>
<dbReference type="GO" id="GO:0005829">
    <property type="term" value="C:cytosol"/>
    <property type="evidence" value="ECO:0007669"/>
    <property type="project" value="TreeGrafter"/>
</dbReference>